<name>X1AI50_9ZZZZ</name>
<dbReference type="Pfam" id="PF25729">
    <property type="entry name" value="crAss_MUZ_C"/>
    <property type="match status" value="1"/>
</dbReference>
<evidence type="ECO:0000313" key="2">
    <source>
        <dbReference type="EMBL" id="GAG69377.1"/>
    </source>
</evidence>
<reference evidence="2" key="1">
    <citation type="journal article" date="2014" name="Front. Microbiol.">
        <title>High frequency of phylogenetically diverse reductive dehalogenase-homologous genes in deep subseafloor sedimentary metagenomes.</title>
        <authorList>
            <person name="Kawai M."/>
            <person name="Futagami T."/>
            <person name="Toyoda A."/>
            <person name="Takaki Y."/>
            <person name="Nishi S."/>
            <person name="Hori S."/>
            <person name="Arai W."/>
            <person name="Tsubouchi T."/>
            <person name="Morono Y."/>
            <person name="Uchiyama I."/>
            <person name="Ito T."/>
            <person name="Fujiyama A."/>
            <person name="Inagaki F."/>
            <person name="Takami H."/>
        </authorList>
    </citation>
    <scope>NUCLEOTIDE SEQUENCE</scope>
    <source>
        <strain evidence="2">Expedition CK06-06</strain>
    </source>
</reference>
<protein>
    <recommendedName>
        <fullName evidence="1">Crassvirus muzzle protein C-terminal domain-containing protein</fullName>
    </recommendedName>
</protein>
<proteinExistence type="predicted"/>
<dbReference type="InterPro" id="IPR057888">
    <property type="entry name" value="crAss_MUZ_C"/>
</dbReference>
<accession>X1AI50</accession>
<feature type="domain" description="Crassvirus muzzle protein C-terminal" evidence="1">
    <location>
        <begin position="228"/>
        <end position="336"/>
    </location>
</feature>
<dbReference type="EMBL" id="BART01009497">
    <property type="protein sequence ID" value="GAG69377.1"/>
    <property type="molecule type" value="Genomic_DNA"/>
</dbReference>
<dbReference type="AlphaFoldDB" id="X1AI50"/>
<evidence type="ECO:0000259" key="1">
    <source>
        <dbReference type="Pfam" id="PF25729"/>
    </source>
</evidence>
<sequence length="345" mass="38526">MTTVILSIYFSNYRSTNNTNEFSVAEEITKSVDPVGGSIQKLFAEDTNLTVFQERKCNIALIDKDAIYSAEGGGTLTTANQVIGSITPIAGNWGIGTNPESFATYGYTKYFVDKDRNAVLKMQGNSIAEISEASMSDFFRDQLSSIGNDGAILGAYDVYNKNYVISLQPQGRYAEGPYKTLTWDERNAGWISFYTYQPDIMFSVRGKFYSTKTGVANSHLYEHYSNVDRNNFYGTKTPSSIQFVFNPQPNFIKTFKTINYEGSNGWEVSNFISDSTGQDASVTPAGNWLSNYDTAIGGNYTRIYSYDEGAYTEDNIQYRAGFDRKQNKYYAVIPNNTQSPMAGEV</sequence>
<organism evidence="2">
    <name type="scientific">marine sediment metagenome</name>
    <dbReference type="NCBI Taxonomy" id="412755"/>
    <lineage>
        <taxon>unclassified sequences</taxon>
        <taxon>metagenomes</taxon>
        <taxon>ecological metagenomes</taxon>
    </lineage>
</organism>
<feature type="non-terminal residue" evidence="2">
    <location>
        <position position="345"/>
    </location>
</feature>
<comment type="caution">
    <text evidence="2">The sequence shown here is derived from an EMBL/GenBank/DDBJ whole genome shotgun (WGS) entry which is preliminary data.</text>
</comment>
<gene>
    <name evidence="2" type="ORF">S01H4_21034</name>
</gene>